<gene>
    <name evidence="1" type="primary">ycf35</name>
</gene>
<reference evidence="1" key="1">
    <citation type="journal article" date="2021" name="J. Phycol.">
        <title>Olisthodiscus represents a new class of Ochrophyta.</title>
        <authorList>
            <person name="Barcyte D."/>
            <person name="Eikrem W."/>
            <person name="Engesmo A."/>
            <person name="Seoane S."/>
            <person name="Wohlmann J."/>
            <person name="Horak A."/>
            <person name="Yurchenko T."/>
            <person name="Elias M."/>
        </authorList>
    </citation>
    <scope>NUCLEOTIDE SEQUENCE</scope>
    <source>
        <strain evidence="1">K-0444</strain>
    </source>
</reference>
<organism evidence="1">
    <name type="scientific">Olisthodiscus luteus</name>
    <name type="common">Marine phytoflagellate</name>
    <dbReference type="NCBI Taxonomy" id="83000"/>
    <lineage>
        <taxon>Eukaryota</taxon>
        <taxon>Sar</taxon>
        <taxon>Stramenopiles</taxon>
        <taxon>Ochrophyta</taxon>
        <taxon>Olisthodiscophyceae</taxon>
        <taxon>Olisthodiscaceae</taxon>
        <taxon>Olisthodiscus</taxon>
    </lineage>
</organism>
<name>A0A7U0QGI1_OLILU</name>
<dbReference type="AlphaFoldDB" id="A0A7U0QGI1"/>
<dbReference type="GeneID" id="67154399"/>
<geneLocation type="plastid" evidence="1"/>
<dbReference type="EMBL" id="MT859097">
    <property type="protein sequence ID" value="QQW50472.1"/>
    <property type="molecule type" value="Genomic_DNA"/>
</dbReference>
<sequence length="117" mass="13868">MSHFSIIKTTVSQKSLLTRALDELKISYKEDENSNILIDLKFNKINNKIFFQWEKTHYNLVTDLETWENEKLINVFLQKILLRYHFLNVLSASTKASLLPKSIEFNEDKVKLVLETY</sequence>
<evidence type="ECO:0000313" key="1">
    <source>
        <dbReference type="EMBL" id="QQW50472.1"/>
    </source>
</evidence>
<keyword evidence="1" id="KW-0934">Plastid</keyword>
<accession>A0A7U0QGI1</accession>
<dbReference type="Pfam" id="PF06868">
    <property type="entry name" value="DUF1257"/>
    <property type="match status" value="1"/>
</dbReference>
<dbReference type="RefSeq" id="YP_010152811.1">
    <property type="nucleotide sequence ID" value="NC_057170.1"/>
</dbReference>
<proteinExistence type="predicted"/>
<dbReference type="InterPro" id="IPR009666">
    <property type="entry name" value="Uncharacterised_Ycf35"/>
</dbReference>
<protein>
    <submittedName>
        <fullName evidence="1">Conserved hypothetical plastid protein</fullName>
    </submittedName>
</protein>